<evidence type="ECO:0000313" key="3">
    <source>
        <dbReference type="Proteomes" id="UP000198775"/>
    </source>
</evidence>
<gene>
    <name evidence="2" type="ORF">SAMN05216388_10725</name>
</gene>
<proteinExistence type="predicted"/>
<evidence type="ECO:0000256" key="1">
    <source>
        <dbReference type="SAM" id="MobiDB-lite"/>
    </source>
</evidence>
<reference evidence="3" key="1">
    <citation type="submission" date="2016-10" db="EMBL/GenBank/DDBJ databases">
        <authorList>
            <person name="Varghese N."/>
            <person name="Submissions S."/>
        </authorList>
    </citation>
    <scope>NUCLEOTIDE SEQUENCE [LARGE SCALE GENOMIC DNA]</scope>
    <source>
        <strain evidence="3">IBRC-M 10043</strain>
    </source>
</reference>
<name>A0A1H8WRZ5_9EURY</name>
<feature type="region of interest" description="Disordered" evidence="1">
    <location>
        <begin position="30"/>
        <end position="64"/>
    </location>
</feature>
<protein>
    <submittedName>
        <fullName evidence="2">Uncharacterized protein</fullName>
    </submittedName>
</protein>
<keyword evidence="3" id="KW-1185">Reference proteome</keyword>
<dbReference type="EMBL" id="FOCX01000072">
    <property type="protein sequence ID" value="SEP30376.1"/>
    <property type="molecule type" value="Genomic_DNA"/>
</dbReference>
<evidence type="ECO:0000313" key="2">
    <source>
        <dbReference type="EMBL" id="SEP30376.1"/>
    </source>
</evidence>
<sequence length="64" mass="7068">MARDQEPMTDDELAEASEQIQDLREEVRDDLAADLGGDPADYRANKRFDDEGERSGEAVPDGGE</sequence>
<organism evidence="2 3">
    <name type="scientific">Halorientalis persicus</name>
    <dbReference type="NCBI Taxonomy" id="1367881"/>
    <lineage>
        <taxon>Archaea</taxon>
        <taxon>Methanobacteriati</taxon>
        <taxon>Methanobacteriota</taxon>
        <taxon>Stenosarchaea group</taxon>
        <taxon>Halobacteria</taxon>
        <taxon>Halobacteriales</taxon>
        <taxon>Haloarculaceae</taxon>
        <taxon>Halorientalis</taxon>
    </lineage>
</organism>
<accession>A0A1H8WRZ5</accession>
<feature type="compositionally biased region" description="Basic and acidic residues" evidence="1">
    <location>
        <begin position="40"/>
        <end position="56"/>
    </location>
</feature>
<dbReference type="AlphaFoldDB" id="A0A1H8WRZ5"/>
<dbReference type="Proteomes" id="UP000198775">
    <property type="component" value="Unassembled WGS sequence"/>
</dbReference>